<sequence>MIEQALYFALGFLVAGLIALLFLPAFWRRAMRLSMRRLQMLAPMSMEEVIAERDLLRAEFAVRERRMEQEIEAVKASKAFDMAAIGRHAARIAEAENALRKAEADNRDMTLALREAEKVLAERTDLLHSTELALNEMTERADRSVERLRLLESDKEELGREKEMESSRVVAHEAKIGALHEQNTRLQRELEALRAEHENVAATAGRVPTLADDLVKTREALDIMQREKLEVLRERDETRAALSTEQERRRNEVERLENALRLARDEGRDSADKLEAARADNAMLHGAVETLRAERAHQRRNNGAELVSEPASQADVVALREALTQFGARVAELAETTPERVD</sequence>
<gene>
    <name evidence="3" type="ORF">LMG27198_31580</name>
</gene>
<feature type="transmembrane region" description="Helical" evidence="2">
    <location>
        <begin position="6"/>
        <end position="27"/>
    </location>
</feature>
<comment type="caution">
    <text evidence="3">The sequence shown here is derived from an EMBL/GenBank/DDBJ whole genome shotgun (WGS) entry which is preliminary data.</text>
</comment>
<dbReference type="Proteomes" id="UP001144323">
    <property type="component" value="Unassembled WGS sequence"/>
</dbReference>
<evidence type="ECO:0000313" key="4">
    <source>
        <dbReference type="Proteomes" id="UP001144323"/>
    </source>
</evidence>
<feature type="coiled-coil region" evidence="1">
    <location>
        <begin position="85"/>
        <end position="203"/>
    </location>
</feature>
<evidence type="ECO:0008006" key="5">
    <source>
        <dbReference type="Google" id="ProtNLM"/>
    </source>
</evidence>
<name>A0A9W6GW46_9HYPH</name>
<protein>
    <recommendedName>
        <fullName evidence="5">Chromosome segregation ATPase</fullName>
    </recommendedName>
</protein>
<evidence type="ECO:0000256" key="1">
    <source>
        <dbReference type="SAM" id="Coils"/>
    </source>
</evidence>
<organism evidence="3 4">
    <name type="scientific">Methylocystis echinoides</name>
    <dbReference type="NCBI Taxonomy" id="29468"/>
    <lineage>
        <taxon>Bacteria</taxon>
        <taxon>Pseudomonadati</taxon>
        <taxon>Pseudomonadota</taxon>
        <taxon>Alphaproteobacteria</taxon>
        <taxon>Hyphomicrobiales</taxon>
        <taxon>Methylocystaceae</taxon>
        <taxon>Methylocystis</taxon>
    </lineage>
</organism>
<keyword evidence="4" id="KW-1185">Reference proteome</keyword>
<evidence type="ECO:0000313" key="3">
    <source>
        <dbReference type="EMBL" id="GLI94166.1"/>
    </source>
</evidence>
<keyword evidence="2" id="KW-0472">Membrane</keyword>
<keyword evidence="1" id="KW-0175">Coiled coil</keyword>
<keyword evidence="2" id="KW-0812">Transmembrane</keyword>
<dbReference type="EMBL" id="BSEC01000001">
    <property type="protein sequence ID" value="GLI94166.1"/>
    <property type="molecule type" value="Genomic_DNA"/>
</dbReference>
<reference evidence="3" key="1">
    <citation type="journal article" date="2023" name="Int. J. Syst. Evol. Microbiol.">
        <title>Methylocystis iwaonis sp. nov., a type II methane-oxidizing bacterium from surface soil of a rice paddy field in Japan, and emended description of the genus Methylocystis (ex Whittenbury et al. 1970) Bowman et al. 1993.</title>
        <authorList>
            <person name="Kaise H."/>
            <person name="Sawadogo J.B."/>
            <person name="Alam M.S."/>
            <person name="Ueno C."/>
            <person name="Dianou D."/>
            <person name="Shinjo R."/>
            <person name="Asakawa S."/>
        </authorList>
    </citation>
    <scope>NUCLEOTIDE SEQUENCE</scope>
    <source>
        <strain evidence="3">LMG27198</strain>
    </source>
</reference>
<dbReference type="AlphaFoldDB" id="A0A9W6GW46"/>
<accession>A0A9W6GW46</accession>
<proteinExistence type="predicted"/>
<keyword evidence="2" id="KW-1133">Transmembrane helix</keyword>
<dbReference type="RefSeq" id="WP_281804181.1">
    <property type="nucleotide sequence ID" value="NZ_BSEC01000001.1"/>
</dbReference>
<feature type="coiled-coil region" evidence="1">
    <location>
        <begin position="239"/>
        <end position="266"/>
    </location>
</feature>
<evidence type="ECO:0000256" key="2">
    <source>
        <dbReference type="SAM" id="Phobius"/>
    </source>
</evidence>